<name>A0A5B9W3J1_9BACT</name>
<dbReference type="OrthoDB" id="236724at2"/>
<dbReference type="NCBIfam" id="TIGR04294">
    <property type="entry name" value="pre_pil_HX9DG"/>
    <property type="match status" value="1"/>
</dbReference>
<dbReference type="Pfam" id="PF07963">
    <property type="entry name" value="N_methyl"/>
    <property type="match status" value="1"/>
</dbReference>
<dbReference type="Gene3D" id="3.30.700.10">
    <property type="entry name" value="Glycoprotein, Type 4 Pilin"/>
    <property type="match status" value="1"/>
</dbReference>
<dbReference type="EMBL" id="CP042997">
    <property type="protein sequence ID" value="QEH35152.1"/>
    <property type="molecule type" value="Genomic_DNA"/>
</dbReference>
<dbReference type="AlphaFoldDB" id="A0A5B9W3J1"/>
<dbReference type="Pfam" id="PF07596">
    <property type="entry name" value="SBP_bac_10"/>
    <property type="match status" value="1"/>
</dbReference>
<reference evidence="2 3" key="1">
    <citation type="submission" date="2019-08" db="EMBL/GenBank/DDBJ databases">
        <title>Deep-cultivation of Planctomycetes and their phenomic and genomic characterization uncovers novel biology.</title>
        <authorList>
            <person name="Wiegand S."/>
            <person name="Jogler M."/>
            <person name="Boedeker C."/>
            <person name="Pinto D."/>
            <person name="Vollmers J."/>
            <person name="Rivas-Marin E."/>
            <person name="Kohn T."/>
            <person name="Peeters S.H."/>
            <person name="Heuer A."/>
            <person name="Rast P."/>
            <person name="Oberbeckmann S."/>
            <person name="Bunk B."/>
            <person name="Jeske O."/>
            <person name="Meyerdierks A."/>
            <person name="Storesund J.E."/>
            <person name="Kallscheuer N."/>
            <person name="Luecker S."/>
            <person name="Lage O.M."/>
            <person name="Pohl T."/>
            <person name="Merkel B.J."/>
            <person name="Hornburger P."/>
            <person name="Mueller R.-W."/>
            <person name="Bruemmer F."/>
            <person name="Labrenz M."/>
            <person name="Spormann A.M."/>
            <person name="Op den Camp H."/>
            <person name="Overmann J."/>
            <person name="Amann R."/>
            <person name="Jetten M.S.M."/>
            <person name="Mascher T."/>
            <person name="Medema M.H."/>
            <person name="Devos D.P."/>
            <person name="Kaster A.-K."/>
            <person name="Ovreas L."/>
            <person name="Rohde M."/>
            <person name="Galperin M.Y."/>
            <person name="Jogler C."/>
        </authorList>
    </citation>
    <scope>NUCLEOTIDE SEQUENCE [LARGE SCALE GENOMIC DNA]</scope>
    <source>
        <strain evidence="2 3">OJF2</strain>
    </source>
</reference>
<dbReference type="SUPFAM" id="SSF54523">
    <property type="entry name" value="Pili subunits"/>
    <property type="match status" value="1"/>
</dbReference>
<protein>
    <submittedName>
        <fullName evidence="2">Type II secretion system protein G</fullName>
    </submittedName>
</protein>
<dbReference type="InterPro" id="IPR012902">
    <property type="entry name" value="N_methyl_site"/>
</dbReference>
<dbReference type="Proteomes" id="UP000324233">
    <property type="component" value="Chromosome"/>
</dbReference>
<keyword evidence="3" id="KW-1185">Reference proteome</keyword>
<gene>
    <name evidence="2" type="primary">xcpT_8</name>
    <name evidence="2" type="ORF">OJF2_36970</name>
</gene>
<feature type="domain" description="DUF1559" evidence="1">
    <location>
        <begin position="35"/>
        <end position="345"/>
    </location>
</feature>
<dbReference type="NCBIfam" id="TIGR02532">
    <property type="entry name" value="IV_pilin_GFxxxE"/>
    <property type="match status" value="1"/>
</dbReference>
<dbReference type="PANTHER" id="PTHR30093:SF2">
    <property type="entry name" value="TYPE II SECRETION SYSTEM PROTEIN H"/>
    <property type="match status" value="1"/>
</dbReference>
<dbReference type="RefSeq" id="WP_148594984.1">
    <property type="nucleotide sequence ID" value="NZ_CP042997.1"/>
</dbReference>
<proteinExistence type="predicted"/>
<dbReference type="PANTHER" id="PTHR30093">
    <property type="entry name" value="GENERAL SECRETION PATHWAY PROTEIN G"/>
    <property type="match status" value="1"/>
</dbReference>
<dbReference type="InterPro" id="IPR011453">
    <property type="entry name" value="DUF1559"/>
</dbReference>
<evidence type="ECO:0000259" key="1">
    <source>
        <dbReference type="Pfam" id="PF07596"/>
    </source>
</evidence>
<evidence type="ECO:0000313" key="2">
    <source>
        <dbReference type="EMBL" id="QEH35152.1"/>
    </source>
</evidence>
<dbReference type="PROSITE" id="PS00409">
    <property type="entry name" value="PROKAR_NTER_METHYL"/>
    <property type="match status" value="1"/>
</dbReference>
<dbReference type="InterPro" id="IPR027558">
    <property type="entry name" value="Pre_pil_HX9DG_C"/>
</dbReference>
<accession>A0A5B9W3J1</accession>
<dbReference type="KEGG" id="agv:OJF2_36970"/>
<organism evidence="2 3">
    <name type="scientific">Aquisphaera giovannonii</name>
    <dbReference type="NCBI Taxonomy" id="406548"/>
    <lineage>
        <taxon>Bacteria</taxon>
        <taxon>Pseudomonadati</taxon>
        <taxon>Planctomycetota</taxon>
        <taxon>Planctomycetia</taxon>
        <taxon>Isosphaerales</taxon>
        <taxon>Isosphaeraceae</taxon>
        <taxon>Aquisphaera</taxon>
    </lineage>
</organism>
<evidence type="ECO:0000313" key="3">
    <source>
        <dbReference type="Proteomes" id="UP000324233"/>
    </source>
</evidence>
<sequence length="366" mass="38947">MSKVSRSRSGFTLIELLVVIAIIAVLIALLLPAVQSAREAARRAQCVNNLKQIGLALHNYHTTSNSFPMGVSATINPLNGSNPCIQWMGWSAQGLMLSYIEAGPLYNAINFTMDPINSPTWPYNTTVTTARLAAFLCPSDPLAGKQYTNNYHACVGTTATADWGTDGNRCTGKDSTGLFSYINTYGLTDCQDGSSNTVAFSEAVVGNGSNQKKNYASGTNLPDGAQGGIQDAWSLVPTGQQAPGTFVSVLQTCTARFLQATDGNGLSNSRGRFWAWGSDGETMFNTLVPPSSNQYQWSACRFGCGGCGWDSSDHSHISNANSYHPGGANVCFADGSVKFVKSTISMQTWWSLGTKANGEVVSADAY</sequence>
<dbReference type="InterPro" id="IPR045584">
    <property type="entry name" value="Pilin-like"/>
</dbReference>